<dbReference type="Proteomes" id="UP000320055">
    <property type="component" value="Unassembled WGS sequence"/>
</dbReference>
<dbReference type="InterPro" id="IPR037359">
    <property type="entry name" value="NST/OST"/>
</dbReference>
<evidence type="ECO:0000256" key="2">
    <source>
        <dbReference type="ARBA" id="ARBA00023180"/>
    </source>
</evidence>
<gene>
    <name evidence="4" type="ORF">H1P_530020</name>
</gene>
<evidence type="ECO:0000313" key="4">
    <source>
        <dbReference type="EMBL" id="VEP17040.1"/>
    </source>
</evidence>
<dbReference type="PANTHER" id="PTHR10605">
    <property type="entry name" value="HEPARAN SULFATE SULFOTRANSFERASE"/>
    <property type="match status" value="1"/>
</dbReference>
<dbReference type="AlphaFoldDB" id="A0A563W053"/>
<dbReference type="InterPro" id="IPR027417">
    <property type="entry name" value="P-loop_NTPase"/>
</dbReference>
<reference evidence="4 5" key="1">
    <citation type="submission" date="2019-01" db="EMBL/GenBank/DDBJ databases">
        <authorList>
            <person name="Brito A."/>
        </authorList>
    </citation>
    <scope>NUCLEOTIDE SEQUENCE [LARGE SCALE GENOMIC DNA]</scope>
    <source>
        <strain evidence="4">1</strain>
    </source>
</reference>
<dbReference type="InterPro" id="IPR000863">
    <property type="entry name" value="Sulfotransferase_dom"/>
</dbReference>
<dbReference type="OrthoDB" id="9797480at2"/>
<feature type="domain" description="Sulfotransferase" evidence="3">
    <location>
        <begin position="4"/>
        <end position="285"/>
    </location>
</feature>
<dbReference type="EMBL" id="CAACVJ010000479">
    <property type="protein sequence ID" value="VEP17040.1"/>
    <property type="molecule type" value="Genomic_DNA"/>
</dbReference>
<keyword evidence="2" id="KW-0325">Glycoprotein</keyword>
<evidence type="ECO:0000256" key="1">
    <source>
        <dbReference type="ARBA" id="ARBA00022679"/>
    </source>
</evidence>
<accession>A0A563W053</accession>
<evidence type="ECO:0000313" key="5">
    <source>
        <dbReference type="Proteomes" id="UP000320055"/>
    </source>
</evidence>
<keyword evidence="1 4" id="KW-0808">Transferase</keyword>
<dbReference type="SUPFAM" id="SSF52540">
    <property type="entry name" value="P-loop containing nucleoside triphosphate hydrolases"/>
    <property type="match status" value="1"/>
</dbReference>
<dbReference type="Gene3D" id="3.40.50.300">
    <property type="entry name" value="P-loop containing nucleotide triphosphate hydrolases"/>
    <property type="match status" value="1"/>
</dbReference>
<name>A0A563W053_9CYAN</name>
<dbReference type="RefSeq" id="WP_144866722.1">
    <property type="nucleotide sequence ID" value="NZ_LR213813.1"/>
</dbReference>
<dbReference type="PANTHER" id="PTHR10605:SF56">
    <property type="entry name" value="BIFUNCTIONAL HEPARAN SULFATE N-DEACETYLASE_N-SULFOTRANSFERASE"/>
    <property type="match status" value="1"/>
</dbReference>
<dbReference type="Pfam" id="PF00685">
    <property type="entry name" value="Sulfotransfer_1"/>
    <property type="match status" value="1"/>
</dbReference>
<protein>
    <submittedName>
        <fullName evidence="4">Sulfotransferase</fullName>
    </submittedName>
</protein>
<sequence>MNKPNLFIVGQPKSGTTALHQFLGQHPEIFMSSIKEPHYFCQDFHTESDRYYGNQRFFDFRTEQDYLQLFTKANSETVLGESSTNYLYSQVAAQKIAQFNPKAKIIIVLREPASFLYSLHSHYVKFTEENEADFQRALYLEPLRQEGQSDSSRVTSPSYLYYSERVDYYSQVKRYYERFDRSQIKIIIFEDFRSQNEVIYQEILDFLEVDRNFTPDYESVNANKEVRFKAINNLVNNPVLKNISKNILSQEFNEFVRDKIVEKFLWHQAPKSVMPEDIKTQLKNRYFSEVVQISELIEIDLAHKWGYKSTSDRPYYPA</sequence>
<keyword evidence="5" id="KW-1185">Reference proteome</keyword>
<evidence type="ECO:0000259" key="3">
    <source>
        <dbReference type="Pfam" id="PF00685"/>
    </source>
</evidence>
<dbReference type="GO" id="GO:0008146">
    <property type="term" value="F:sulfotransferase activity"/>
    <property type="evidence" value="ECO:0007669"/>
    <property type="project" value="InterPro"/>
</dbReference>
<organism evidence="4 5">
    <name type="scientific">Hyella patelloides LEGE 07179</name>
    <dbReference type="NCBI Taxonomy" id="945734"/>
    <lineage>
        <taxon>Bacteria</taxon>
        <taxon>Bacillati</taxon>
        <taxon>Cyanobacteriota</taxon>
        <taxon>Cyanophyceae</taxon>
        <taxon>Pleurocapsales</taxon>
        <taxon>Hyellaceae</taxon>
        <taxon>Hyella</taxon>
    </lineage>
</organism>
<proteinExistence type="predicted"/>